<gene>
    <name evidence="1" type="ORF">SBAD_LOCUS8178</name>
</gene>
<name>A0A183IX31_9BILA</name>
<proteinExistence type="predicted"/>
<dbReference type="Proteomes" id="UP000270296">
    <property type="component" value="Unassembled WGS sequence"/>
</dbReference>
<evidence type="ECO:0000313" key="3">
    <source>
        <dbReference type="WBParaSite" id="SBAD_0000847901-mRNA-1"/>
    </source>
</evidence>
<dbReference type="AlphaFoldDB" id="A0A183IX31"/>
<organism evidence="3">
    <name type="scientific">Soboliphyme baturini</name>
    <dbReference type="NCBI Taxonomy" id="241478"/>
    <lineage>
        <taxon>Eukaryota</taxon>
        <taxon>Metazoa</taxon>
        <taxon>Ecdysozoa</taxon>
        <taxon>Nematoda</taxon>
        <taxon>Enoplea</taxon>
        <taxon>Dorylaimia</taxon>
        <taxon>Dioctophymatida</taxon>
        <taxon>Dioctophymatoidea</taxon>
        <taxon>Soboliphymatidae</taxon>
        <taxon>Soboliphyme</taxon>
    </lineage>
</organism>
<sequence length="68" mass="7385">MSLYSVGECPDLSLKALRLYFFSPQSAGKWSARILCLQCGNSTPHLTELPPGISSGYRLACFDISQAS</sequence>
<reference evidence="3" key="1">
    <citation type="submission" date="2016-06" db="UniProtKB">
        <authorList>
            <consortium name="WormBaseParasite"/>
        </authorList>
    </citation>
    <scope>IDENTIFICATION</scope>
</reference>
<keyword evidence="2" id="KW-1185">Reference proteome</keyword>
<protein>
    <submittedName>
        <fullName evidence="1 3">Uncharacterized protein</fullName>
    </submittedName>
</protein>
<evidence type="ECO:0000313" key="2">
    <source>
        <dbReference type="Proteomes" id="UP000270296"/>
    </source>
</evidence>
<dbReference type="WBParaSite" id="SBAD_0000847901-mRNA-1">
    <property type="protein sequence ID" value="SBAD_0000847901-mRNA-1"/>
    <property type="gene ID" value="SBAD_0000847901"/>
</dbReference>
<reference evidence="1 2" key="2">
    <citation type="submission" date="2018-11" db="EMBL/GenBank/DDBJ databases">
        <authorList>
            <consortium name="Pathogen Informatics"/>
        </authorList>
    </citation>
    <scope>NUCLEOTIDE SEQUENCE [LARGE SCALE GENOMIC DNA]</scope>
</reference>
<accession>A0A183IX31</accession>
<evidence type="ECO:0000313" key="1">
    <source>
        <dbReference type="EMBL" id="VDP15662.1"/>
    </source>
</evidence>
<dbReference type="EMBL" id="UZAM01011333">
    <property type="protein sequence ID" value="VDP15662.1"/>
    <property type="molecule type" value="Genomic_DNA"/>
</dbReference>